<dbReference type="RefSeq" id="XP_016249656.1">
    <property type="nucleotide sequence ID" value="XM_016392137.1"/>
</dbReference>
<evidence type="ECO:0000313" key="4">
    <source>
        <dbReference type="Proteomes" id="UP000054466"/>
    </source>
</evidence>
<dbReference type="InterPro" id="IPR056196">
    <property type="entry name" value="Mmc1_C"/>
</dbReference>
<feature type="domain" description="Mmc1 C-terminal" evidence="2">
    <location>
        <begin position="394"/>
        <end position="627"/>
    </location>
</feature>
<keyword evidence="4" id="KW-1185">Reference proteome</keyword>
<gene>
    <name evidence="3" type="ORF">PV07_05254</name>
</gene>
<dbReference type="GeneID" id="27344448"/>
<dbReference type="PANTHER" id="PTHR38644">
    <property type="entry name" value="EXPRESSED PROTEIN"/>
    <property type="match status" value="1"/>
</dbReference>
<name>A0A0D2CGX6_9EURO</name>
<reference evidence="3 4" key="1">
    <citation type="submission" date="2015-01" db="EMBL/GenBank/DDBJ databases">
        <title>The Genome Sequence of Cladophialophora immunda CBS83496.</title>
        <authorList>
            <consortium name="The Broad Institute Genomics Platform"/>
            <person name="Cuomo C."/>
            <person name="de Hoog S."/>
            <person name="Gorbushina A."/>
            <person name="Stielow B."/>
            <person name="Teixiera M."/>
            <person name="Abouelleil A."/>
            <person name="Chapman S.B."/>
            <person name="Priest M."/>
            <person name="Young S.K."/>
            <person name="Wortman J."/>
            <person name="Nusbaum C."/>
            <person name="Birren B."/>
        </authorList>
    </citation>
    <scope>NUCLEOTIDE SEQUENCE [LARGE SCALE GENOMIC DNA]</scope>
    <source>
        <strain evidence="3 4">CBS 83496</strain>
    </source>
</reference>
<feature type="region of interest" description="Disordered" evidence="1">
    <location>
        <begin position="37"/>
        <end position="68"/>
    </location>
</feature>
<dbReference type="AlphaFoldDB" id="A0A0D2CGX6"/>
<dbReference type="OrthoDB" id="5319015at2759"/>
<feature type="compositionally biased region" description="Low complexity" evidence="1">
    <location>
        <begin position="37"/>
        <end position="48"/>
    </location>
</feature>
<dbReference type="Proteomes" id="UP000054466">
    <property type="component" value="Unassembled WGS sequence"/>
</dbReference>
<dbReference type="VEuPathDB" id="FungiDB:PV07_05254"/>
<proteinExistence type="predicted"/>
<dbReference type="Pfam" id="PF23868">
    <property type="entry name" value="Mmc1_C"/>
    <property type="match status" value="1"/>
</dbReference>
<organism evidence="3 4">
    <name type="scientific">Cladophialophora immunda</name>
    <dbReference type="NCBI Taxonomy" id="569365"/>
    <lineage>
        <taxon>Eukaryota</taxon>
        <taxon>Fungi</taxon>
        <taxon>Dikarya</taxon>
        <taxon>Ascomycota</taxon>
        <taxon>Pezizomycotina</taxon>
        <taxon>Eurotiomycetes</taxon>
        <taxon>Chaetothyriomycetidae</taxon>
        <taxon>Chaetothyriales</taxon>
        <taxon>Herpotrichiellaceae</taxon>
        <taxon>Cladophialophora</taxon>
    </lineage>
</organism>
<protein>
    <recommendedName>
        <fullName evidence="2">Mmc1 C-terminal domain-containing protein</fullName>
    </recommendedName>
</protein>
<dbReference type="EMBL" id="KN847042">
    <property type="protein sequence ID" value="KIW29440.1"/>
    <property type="molecule type" value="Genomic_DNA"/>
</dbReference>
<feature type="compositionally biased region" description="Low complexity" evidence="1">
    <location>
        <begin position="56"/>
        <end position="66"/>
    </location>
</feature>
<accession>A0A0D2CGX6</accession>
<dbReference type="Pfam" id="PF23867">
    <property type="entry name" value="Mmc1_N"/>
    <property type="match status" value="1"/>
</dbReference>
<dbReference type="STRING" id="569365.A0A0D2CGX6"/>
<dbReference type="HOGENOM" id="CLU_023613_1_0_1"/>
<evidence type="ECO:0000256" key="1">
    <source>
        <dbReference type="SAM" id="MobiDB-lite"/>
    </source>
</evidence>
<dbReference type="PANTHER" id="PTHR38644:SF1">
    <property type="entry name" value="EXPRESSED PROTEIN"/>
    <property type="match status" value="1"/>
</dbReference>
<evidence type="ECO:0000313" key="3">
    <source>
        <dbReference type="EMBL" id="KIW29440.1"/>
    </source>
</evidence>
<sequence length="676" mass="73601">MKRPPGASSGRRIEAFLDNFFFCPSCTSWRRTRPLRWTAPTTSSSRTRNSNRRHASTSSGTLTSTTAVNAQKPVPVRYRPLYESLLNVRKKASAQVNLSRLQLALQGLESESPVTRVAVLGLNVQDTASKVVRLLLADALEDEGSWEEELVKNASNGDFSRGVLIRYGRAPNSNLPQPKTSIPVLHVPSNVLERNNIEILISSIRGPRNGELLQGAQTVTSDAFLSPSIGTPTAATGRQTTISQPVHSCLLVTKGLDGLMLAAELLASTNFTALEDRESVSLVVDLKDFKEKGHGQVMVVDATKAEDGLAAIRRSVAEATEYEHKWVDSGMPILSGWLTLASAARSEGPIPAPVKALISSLLTTAMSNLQVEASLEARSNAARSLSLATRANLEEAIEGFSRNAHQELQSGLASAWSSHNWRKLAWYKLFWRVDDVGLIITDLITNAWLPRTERAVYELSGRLSQAGISPMDALPSLPEGENLIMSRAKLDRLTEPTPVLQAQASIATEPPVRAVLINPTGTAEVEMVPIPQPMPLSSSISSTRSEQMQRAIADLTSTAQQIVLKTLSITGLSGGLSALTYLSITPGSMYEAGTIAALGTAYALWRMQGDWFKATKALEHSLYDEGRTVIQRIVGRMEELVDNASRVVEDEVELQSRRQAEDAVARAREELDRLQK</sequence>
<evidence type="ECO:0000259" key="2">
    <source>
        <dbReference type="Pfam" id="PF23868"/>
    </source>
</evidence>